<dbReference type="Proteomes" id="UP000650582">
    <property type="component" value="Unassembled WGS sequence"/>
</dbReference>
<gene>
    <name evidence="15" type="ORF">RHS04_09430</name>
</gene>
<comment type="subcellular location">
    <subcellularLocation>
        <location evidence="1 12">Mitochondrion</location>
    </subcellularLocation>
</comment>
<accession>A0A8H7H055</accession>
<keyword evidence="5 12" id="KW-0032">Aminotransferase</keyword>
<evidence type="ECO:0000256" key="2">
    <source>
        <dbReference type="ARBA" id="ARBA00008609"/>
    </source>
</evidence>
<dbReference type="SUPFAM" id="SSF103025">
    <property type="entry name" value="Folate-binding domain"/>
    <property type="match status" value="1"/>
</dbReference>
<evidence type="ECO:0000256" key="7">
    <source>
        <dbReference type="ARBA" id="ARBA00022946"/>
    </source>
</evidence>
<dbReference type="InterPro" id="IPR006222">
    <property type="entry name" value="GCVT_N"/>
</dbReference>
<dbReference type="Pfam" id="PF08669">
    <property type="entry name" value="GCV_T_C"/>
    <property type="match status" value="1"/>
</dbReference>
<evidence type="ECO:0000256" key="6">
    <source>
        <dbReference type="ARBA" id="ARBA00022679"/>
    </source>
</evidence>
<evidence type="ECO:0000256" key="9">
    <source>
        <dbReference type="ARBA" id="ARBA00031395"/>
    </source>
</evidence>
<organism evidence="15 16">
    <name type="scientific">Rhizoctonia solani</name>
    <dbReference type="NCBI Taxonomy" id="456999"/>
    <lineage>
        <taxon>Eukaryota</taxon>
        <taxon>Fungi</taxon>
        <taxon>Dikarya</taxon>
        <taxon>Basidiomycota</taxon>
        <taxon>Agaricomycotina</taxon>
        <taxon>Agaricomycetes</taxon>
        <taxon>Cantharellales</taxon>
        <taxon>Ceratobasidiaceae</taxon>
        <taxon>Rhizoctonia</taxon>
    </lineage>
</organism>
<dbReference type="NCBIfam" id="NF001567">
    <property type="entry name" value="PRK00389.1"/>
    <property type="match status" value="1"/>
</dbReference>
<keyword evidence="8 12" id="KW-0496">Mitochondrion</keyword>
<comment type="subunit">
    <text evidence="3 12">The glycine cleavage system is composed of four proteins: P, T, L and H.</text>
</comment>
<dbReference type="InterPro" id="IPR006223">
    <property type="entry name" value="GcvT"/>
</dbReference>
<dbReference type="InterPro" id="IPR013977">
    <property type="entry name" value="GcvT_C"/>
</dbReference>
<evidence type="ECO:0000256" key="10">
    <source>
        <dbReference type="ARBA" id="ARBA00047665"/>
    </source>
</evidence>
<dbReference type="Gene3D" id="3.30.1360.120">
    <property type="entry name" value="Probable tRNA modification gtpase trme, domain 1"/>
    <property type="match status" value="1"/>
</dbReference>
<evidence type="ECO:0000259" key="14">
    <source>
        <dbReference type="Pfam" id="PF08669"/>
    </source>
</evidence>
<evidence type="ECO:0000256" key="5">
    <source>
        <dbReference type="ARBA" id="ARBA00022576"/>
    </source>
</evidence>
<dbReference type="SUPFAM" id="SSF101790">
    <property type="entry name" value="Aminomethyltransferase beta-barrel domain"/>
    <property type="match status" value="1"/>
</dbReference>
<dbReference type="PANTHER" id="PTHR43757:SF2">
    <property type="entry name" value="AMINOMETHYLTRANSFERASE, MITOCHONDRIAL"/>
    <property type="match status" value="1"/>
</dbReference>
<evidence type="ECO:0000313" key="16">
    <source>
        <dbReference type="Proteomes" id="UP000650582"/>
    </source>
</evidence>
<dbReference type="Gene3D" id="2.40.30.110">
    <property type="entry name" value="Aminomethyltransferase beta-barrel domains"/>
    <property type="match status" value="1"/>
</dbReference>
<name>A0A8H7H055_9AGAM</name>
<dbReference type="Gene3D" id="3.30.70.1400">
    <property type="entry name" value="Aminomethyltransferase beta-barrel domains"/>
    <property type="match status" value="1"/>
</dbReference>
<comment type="similarity">
    <text evidence="2 12">Belongs to the GcvT family.</text>
</comment>
<feature type="domain" description="Aminomethyltransferase C-terminal" evidence="14">
    <location>
        <begin position="333"/>
        <end position="412"/>
    </location>
</feature>
<evidence type="ECO:0000256" key="4">
    <source>
        <dbReference type="ARBA" id="ARBA00012616"/>
    </source>
</evidence>
<dbReference type="EC" id="2.1.2.10" evidence="4 12"/>
<comment type="caution">
    <text evidence="15">The sequence shown here is derived from an EMBL/GenBank/DDBJ whole genome shotgun (WGS) entry which is preliminary data.</text>
</comment>
<evidence type="ECO:0000259" key="13">
    <source>
        <dbReference type="Pfam" id="PF01571"/>
    </source>
</evidence>
<evidence type="ECO:0000256" key="11">
    <source>
        <dbReference type="PIRSR" id="PIRSR006487-1"/>
    </source>
</evidence>
<dbReference type="FunFam" id="3.30.70.1400:FF:000001">
    <property type="entry name" value="Aminomethyltransferase"/>
    <property type="match status" value="1"/>
</dbReference>
<evidence type="ECO:0000256" key="3">
    <source>
        <dbReference type="ARBA" id="ARBA00011690"/>
    </source>
</evidence>
<sequence length="423" mass="45914">MTSMAAVQLSRTIASRVSTKFVGPNVPLHGITLARRFATATDAPLRKTILHDYHVANQAKMVPFAGYSMPLQYGTVGQIASHNHVRQSVGLFDVSHMVHISGPSATAFLEYLTPSSLSSLPEFSSTLSVLLNENGGIIDDTIISKHAPDVYYVVTNAGRRERDLAWFQEQIEKWNNEEGKGRGKEVNIEVLENWGLVALQGPKAAEVLQNISSFDFTSLVFGRSAFVDITGIRCHVARGGYTGEDGFEISIPPEHTVNITELISKPPVQLTGLGARDSLRLEAGMCLYGNDLDETTSPVEAGLSWVIGKSRKEKGGFIGAETVLKQLKEGVTRRRVGFVIPEAPAREGAKIFAVDSPETQIGVVTSGIPSPTLGTNIAMGYIKHGHHKKGTKVLIDVRKKLRDAEVKGMPFVPTKYWKGAAPS</sequence>
<feature type="domain" description="GCVT N-terminal" evidence="13">
    <location>
        <begin position="50"/>
        <end position="309"/>
    </location>
</feature>
<evidence type="ECO:0000256" key="1">
    <source>
        <dbReference type="ARBA" id="ARBA00004173"/>
    </source>
</evidence>
<dbReference type="FunFam" id="4.10.1250.10:FF:000002">
    <property type="entry name" value="Aminomethyltransferase"/>
    <property type="match status" value="1"/>
</dbReference>
<dbReference type="GO" id="GO:0006546">
    <property type="term" value="P:glycine catabolic process"/>
    <property type="evidence" value="ECO:0007669"/>
    <property type="project" value="InterPro"/>
</dbReference>
<dbReference type="GO" id="GO:0005960">
    <property type="term" value="C:glycine cleavage complex"/>
    <property type="evidence" value="ECO:0007669"/>
    <property type="project" value="InterPro"/>
</dbReference>
<dbReference type="PANTHER" id="PTHR43757">
    <property type="entry name" value="AMINOMETHYLTRANSFERASE"/>
    <property type="match status" value="1"/>
</dbReference>
<keyword evidence="7 12" id="KW-0809">Transit peptide</keyword>
<dbReference type="Gene3D" id="4.10.1250.10">
    <property type="entry name" value="Aminomethyltransferase fragment"/>
    <property type="match status" value="1"/>
</dbReference>
<keyword evidence="6 12" id="KW-0808">Transferase</keyword>
<dbReference type="NCBIfam" id="TIGR00528">
    <property type="entry name" value="gcvT"/>
    <property type="match status" value="1"/>
</dbReference>
<dbReference type="FunFam" id="2.40.30.110:FF:000002">
    <property type="entry name" value="Aminomethyltransferase"/>
    <property type="match status" value="1"/>
</dbReference>
<evidence type="ECO:0000256" key="12">
    <source>
        <dbReference type="RuleBase" id="RU003981"/>
    </source>
</evidence>
<protein>
    <recommendedName>
        <fullName evidence="4 12">Aminomethyltransferase</fullName>
        <ecNumber evidence="4 12">2.1.2.10</ecNumber>
    </recommendedName>
    <alternativeName>
        <fullName evidence="9 12">Glycine cleavage system T protein</fullName>
    </alternativeName>
</protein>
<dbReference type="InterPro" id="IPR028896">
    <property type="entry name" value="GcvT/YgfZ/DmdA"/>
</dbReference>
<evidence type="ECO:0000256" key="8">
    <source>
        <dbReference type="ARBA" id="ARBA00023128"/>
    </source>
</evidence>
<dbReference type="EMBL" id="JACYCC010000398">
    <property type="protein sequence ID" value="KAF8666751.1"/>
    <property type="molecule type" value="Genomic_DNA"/>
</dbReference>
<dbReference type="Pfam" id="PF01571">
    <property type="entry name" value="GCV_T"/>
    <property type="match status" value="1"/>
</dbReference>
<dbReference type="AlphaFoldDB" id="A0A8H7H055"/>
<comment type="catalytic activity">
    <reaction evidence="10 12">
        <text>N(6)-[(R)-S(8)-aminomethyldihydrolipoyl]-L-lysyl-[protein] + (6S)-5,6,7,8-tetrahydrofolate = N(6)-[(R)-dihydrolipoyl]-L-lysyl-[protein] + (6R)-5,10-methylene-5,6,7,8-tetrahydrofolate + NH4(+)</text>
        <dbReference type="Rhea" id="RHEA:16945"/>
        <dbReference type="Rhea" id="RHEA-COMP:10475"/>
        <dbReference type="Rhea" id="RHEA-COMP:10492"/>
        <dbReference type="ChEBI" id="CHEBI:15636"/>
        <dbReference type="ChEBI" id="CHEBI:28938"/>
        <dbReference type="ChEBI" id="CHEBI:57453"/>
        <dbReference type="ChEBI" id="CHEBI:83100"/>
        <dbReference type="ChEBI" id="CHEBI:83143"/>
        <dbReference type="EC" id="2.1.2.10"/>
    </reaction>
</comment>
<feature type="binding site" evidence="11">
    <location>
        <position position="248"/>
    </location>
    <ligand>
        <name>substrate</name>
    </ligand>
</feature>
<dbReference type="InterPro" id="IPR027266">
    <property type="entry name" value="TrmE/GcvT-like"/>
</dbReference>
<proteinExistence type="inferred from homology"/>
<dbReference type="GO" id="GO:0005739">
    <property type="term" value="C:mitochondrion"/>
    <property type="evidence" value="ECO:0007669"/>
    <property type="project" value="UniProtKB-SubCell"/>
</dbReference>
<dbReference type="PIRSF" id="PIRSF006487">
    <property type="entry name" value="GcvT"/>
    <property type="match status" value="1"/>
</dbReference>
<dbReference type="GO" id="GO:0008483">
    <property type="term" value="F:transaminase activity"/>
    <property type="evidence" value="ECO:0007669"/>
    <property type="project" value="UniProtKB-KW"/>
</dbReference>
<dbReference type="GO" id="GO:0004047">
    <property type="term" value="F:aminomethyltransferase activity"/>
    <property type="evidence" value="ECO:0007669"/>
    <property type="project" value="UniProtKB-EC"/>
</dbReference>
<evidence type="ECO:0000313" key="15">
    <source>
        <dbReference type="EMBL" id="KAF8666751.1"/>
    </source>
</evidence>
<comment type="function">
    <text evidence="12">The glycine cleavage system catalyzes the degradation of glycine.</text>
</comment>
<dbReference type="InterPro" id="IPR029043">
    <property type="entry name" value="GcvT/YgfZ_C"/>
</dbReference>
<reference evidence="15" key="1">
    <citation type="submission" date="2020-09" db="EMBL/GenBank/DDBJ databases">
        <title>Comparative genome analyses of four rice-infecting Rhizoctonia solani isolates reveal extensive enrichment of homogalacturonan modification genes.</title>
        <authorList>
            <person name="Lee D.-Y."/>
            <person name="Jeon J."/>
            <person name="Kim K.-T."/>
            <person name="Cheong K."/>
            <person name="Song H."/>
            <person name="Choi G."/>
            <person name="Ko J."/>
            <person name="Opiyo S.O."/>
            <person name="Zuo S."/>
            <person name="Madhav S."/>
            <person name="Lee Y.-H."/>
            <person name="Wang G.-L."/>
        </authorList>
    </citation>
    <scope>NUCLEOTIDE SEQUENCE</scope>
    <source>
        <strain evidence="15">AG1-IA YN-7</strain>
    </source>
</reference>